<accession>A0A1L8CUX0</accession>
<gene>
    <name evidence="2" type="ORF">cpu_12120</name>
</gene>
<name>A0A1L8CUX0_9THEO</name>
<dbReference type="EMBL" id="BDJK01000018">
    <property type="protein sequence ID" value="GAV22702.1"/>
    <property type="molecule type" value="Genomic_DNA"/>
</dbReference>
<evidence type="ECO:0000313" key="3">
    <source>
        <dbReference type="Proteomes" id="UP000187485"/>
    </source>
</evidence>
<dbReference type="Proteomes" id="UP000187485">
    <property type="component" value="Unassembled WGS sequence"/>
</dbReference>
<evidence type="ECO:0000259" key="1">
    <source>
        <dbReference type="Pfam" id="PF02627"/>
    </source>
</evidence>
<dbReference type="RefSeq" id="WP_075859179.1">
    <property type="nucleotide sequence ID" value="NZ_BDJK01000018.1"/>
</dbReference>
<dbReference type="InterPro" id="IPR029032">
    <property type="entry name" value="AhpD-like"/>
</dbReference>
<dbReference type="OrthoDB" id="1724882at2"/>
<sequence>MEDRVMPIEEEKVAEELKPIYENFKKNFGEVPLPIKVMANNPAYLKLFVEKHKVLWEENSLDPKTKVLIALVISTLNNCEFCIRNYTMQAKKIGITDKEIIEAISLIDLIGSMNHFNNGMRIKP</sequence>
<dbReference type="NCBIfam" id="TIGR00778">
    <property type="entry name" value="ahpD_dom"/>
    <property type="match status" value="1"/>
</dbReference>
<dbReference type="GO" id="GO:0051920">
    <property type="term" value="F:peroxiredoxin activity"/>
    <property type="evidence" value="ECO:0007669"/>
    <property type="project" value="InterPro"/>
</dbReference>
<feature type="domain" description="Carboxymuconolactone decarboxylase-like" evidence="1">
    <location>
        <begin position="42"/>
        <end position="120"/>
    </location>
</feature>
<comment type="caution">
    <text evidence="2">The sequence shown here is derived from an EMBL/GenBank/DDBJ whole genome shotgun (WGS) entry which is preliminary data.</text>
</comment>
<keyword evidence="3" id="KW-1185">Reference proteome</keyword>
<proteinExistence type="predicted"/>
<dbReference type="SUPFAM" id="SSF69118">
    <property type="entry name" value="AhpD-like"/>
    <property type="match status" value="1"/>
</dbReference>
<dbReference type="InterPro" id="IPR004675">
    <property type="entry name" value="AhpD_core"/>
</dbReference>
<protein>
    <submittedName>
        <fullName evidence="2">Carboxymuconolactone decarboxylase family protein</fullName>
    </submittedName>
</protein>
<dbReference type="STRING" id="870242.cpu_12120"/>
<organism evidence="2 3">
    <name type="scientific">Carboxydothermus pertinax</name>
    <dbReference type="NCBI Taxonomy" id="870242"/>
    <lineage>
        <taxon>Bacteria</taxon>
        <taxon>Bacillati</taxon>
        <taxon>Bacillota</taxon>
        <taxon>Clostridia</taxon>
        <taxon>Thermoanaerobacterales</taxon>
        <taxon>Thermoanaerobacteraceae</taxon>
        <taxon>Carboxydothermus</taxon>
    </lineage>
</organism>
<reference evidence="3" key="1">
    <citation type="submission" date="2016-12" db="EMBL/GenBank/DDBJ databases">
        <title>Draft Genome Sequences od Carboxydothermus pertinax and islandicus, Hydrogenogenic Carboxydotrophic Bacteria.</title>
        <authorList>
            <person name="Fukuyama Y."/>
            <person name="Ohmae K."/>
            <person name="Yoneda Y."/>
            <person name="Yoshida T."/>
            <person name="Sako Y."/>
        </authorList>
    </citation>
    <scope>NUCLEOTIDE SEQUENCE [LARGE SCALE GENOMIC DNA]</scope>
    <source>
        <strain evidence="3">Ug1</strain>
    </source>
</reference>
<evidence type="ECO:0000313" key="2">
    <source>
        <dbReference type="EMBL" id="GAV22702.1"/>
    </source>
</evidence>
<dbReference type="PANTHER" id="PTHR33930">
    <property type="entry name" value="ALKYL HYDROPEROXIDE REDUCTASE AHPD"/>
    <property type="match status" value="1"/>
</dbReference>
<dbReference type="InterPro" id="IPR003779">
    <property type="entry name" value="CMD-like"/>
</dbReference>
<dbReference type="PANTHER" id="PTHR33930:SF2">
    <property type="entry name" value="BLR3452 PROTEIN"/>
    <property type="match status" value="1"/>
</dbReference>
<dbReference type="AlphaFoldDB" id="A0A1L8CUX0"/>
<dbReference type="Pfam" id="PF02627">
    <property type="entry name" value="CMD"/>
    <property type="match status" value="1"/>
</dbReference>
<dbReference type="Gene3D" id="1.20.1290.10">
    <property type="entry name" value="AhpD-like"/>
    <property type="match status" value="1"/>
</dbReference>